<accession>A0A7M1B1S6</accession>
<reference evidence="1 2" key="1">
    <citation type="submission" date="2019-06" db="EMBL/GenBank/DDBJ databases">
        <title>Sulfurimonas gotlandica sp. nov., a chemoautotrophic and psychrotolerant epsilonproteobacterium isolated from a pelagic redoxcline, and an emended description of the genus Sulfurimonas.</title>
        <authorList>
            <person name="Wang S."/>
            <person name="Jiang L."/>
            <person name="Shao Z."/>
        </authorList>
    </citation>
    <scope>NUCLEOTIDE SEQUENCE [LARGE SCALE GENOMIC DNA]</scope>
    <source>
        <strain evidence="1 2">S2-6</strain>
    </source>
</reference>
<dbReference type="Proteomes" id="UP000593719">
    <property type="component" value="Chromosome"/>
</dbReference>
<keyword evidence="2" id="KW-1185">Reference proteome</keyword>
<protein>
    <recommendedName>
        <fullName evidence="3">DUF3971 domain-containing protein</fullName>
    </recommendedName>
</protein>
<organism evidence="1 2">
    <name type="scientific">Sulfurimonas sediminis</name>
    <dbReference type="NCBI Taxonomy" id="2590020"/>
    <lineage>
        <taxon>Bacteria</taxon>
        <taxon>Pseudomonadati</taxon>
        <taxon>Campylobacterota</taxon>
        <taxon>Epsilonproteobacteria</taxon>
        <taxon>Campylobacterales</taxon>
        <taxon>Sulfurimonadaceae</taxon>
        <taxon>Sulfurimonas</taxon>
    </lineage>
</organism>
<dbReference type="EMBL" id="CP041235">
    <property type="protein sequence ID" value="QOP43684.1"/>
    <property type="molecule type" value="Genomic_DNA"/>
</dbReference>
<evidence type="ECO:0008006" key="3">
    <source>
        <dbReference type="Google" id="ProtNLM"/>
    </source>
</evidence>
<evidence type="ECO:0000313" key="2">
    <source>
        <dbReference type="Proteomes" id="UP000593719"/>
    </source>
</evidence>
<sequence>MVKKLVLFLLYVLFFMMAFIYFSPKVNIYYFAEQQLQKKGIVLNDETLSDEGFTLEIKNAVLYVKSLETAKIQKIKLNLFLLYNSVEVEGLVLSDMASGFIPLHVKSLYLVHTVFDPLHVKGKCSGEFGEADINIDLVKRTLQVLIKPSKKMLTHYRTTLRNLKKDKNGGFVYEQSF</sequence>
<gene>
    <name evidence="1" type="ORF">FJR45_06850</name>
</gene>
<dbReference type="AlphaFoldDB" id="A0A7M1B1S6"/>
<name>A0A7M1B1S6_9BACT</name>
<dbReference type="RefSeq" id="WP_193149855.1">
    <property type="nucleotide sequence ID" value="NZ_CP041235.1"/>
</dbReference>
<proteinExistence type="predicted"/>
<evidence type="ECO:0000313" key="1">
    <source>
        <dbReference type="EMBL" id="QOP43684.1"/>
    </source>
</evidence>
<dbReference type="KEGG" id="ssei:FJR45_06850"/>